<dbReference type="InterPro" id="IPR002048">
    <property type="entry name" value="EF_hand_dom"/>
</dbReference>
<organism evidence="3 4">
    <name type="scientific">Trichobilharzia regenti</name>
    <name type="common">Nasal bird schistosome</name>
    <dbReference type="NCBI Taxonomy" id="157069"/>
    <lineage>
        <taxon>Eukaryota</taxon>
        <taxon>Metazoa</taxon>
        <taxon>Spiralia</taxon>
        <taxon>Lophotrochozoa</taxon>
        <taxon>Platyhelminthes</taxon>
        <taxon>Trematoda</taxon>
        <taxon>Digenea</taxon>
        <taxon>Strigeidida</taxon>
        <taxon>Schistosomatoidea</taxon>
        <taxon>Schistosomatidae</taxon>
        <taxon>Trichobilharzia</taxon>
    </lineage>
</organism>
<evidence type="ECO:0000259" key="2">
    <source>
        <dbReference type="PROSITE" id="PS50222"/>
    </source>
</evidence>
<dbReference type="WBParaSite" id="TREG1_14930.1">
    <property type="protein sequence ID" value="TREG1_14930.1"/>
    <property type="gene ID" value="TREG1_14930"/>
</dbReference>
<dbReference type="PROSITE" id="PS00018">
    <property type="entry name" value="EF_HAND_1"/>
    <property type="match status" value="2"/>
</dbReference>
<keyword evidence="1" id="KW-0106">Calcium</keyword>
<protein>
    <recommendedName>
        <fullName evidence="2">EF-hand domain-containing protein</fullName>
    </recommendedName>
</protein>
<proteinExistence type="predicted"/>
<dbReference type="InterPro" id="IPR011992">
    <property type="entry name" value="EF-hand-dom_pair"/>
</dbReference>
<dbReference type="Pfam" id="PF13499">
    <property type="entry name" value="EF-hand_7"/>
    <property type="match status" value="1"/>
</dbReference>
<reference evidence="4" key="2">
    <citation type="submission" date="2023-11" db="UniProtKB">
        <authorList>
            <consortium name="WormBaseParasite"/>
        </authorList>
    </citation>
    <scope>IDENTIFICATION</scope>
</reference>
<dbReference type="Gene3D" id="1.10.238.10">
    <property type="entry name" value="EF-hand"/>
    <property type="match status" value="1"/>
</dbReference>
<feature type="domain" description="EF-hand" evidence="2">
    <location>
        <begin position="49"/>
        <end position="82"/>
    </location>
</feature>
<dbReference type="PROSITE" id="PS50222">
    <property type="entry name" value="EF_HAND_2"/>
    <property type="match status" value="2"/>
</dbReference>
<keyword evidence="3" id="KW-1185">Reference proteome</keyword>
<sequence>MIDIRFDYNKYMNSEDFWRMIFYEADSDRNGRISFSEFKRYMDKYSYALGKKEVERAFKFCDLDKSGYIEFNEFKKYMKCEL</sequence>
<accession>A0AA85JB61</accession>
<dbReference type="GO" id="GO:0005509">
    <property type="term" value="F:calcium ion binding"/>
    <property type="evidence" value="ECO:0007669"/>
    <property type="project" value="InterPro"/>
</dbReference>
<evidence type="ECO:0000256" key="1">
    <source>
        <dbReference type="ARBA" id="ARBA00022837"/>
    </source>
</evidence>
<dbReference type="SUPFAM" id="SSF47473">
    <property type="entry name" value="EF-hand"/>
    <property type="match status" value="1"/>
</dbReference>
<dbReference type="SMART" id="SM00054">
    <property type="entry name" value="EFh"/>
    <property type="match status" value="2"/>
</dbReference>
<evidence type="ECO:0000313" key="3">
    <source>
        <dbReference type="Proteomes" id="UP000050795"/>
    </source>
</evidence>
<evidence type="ECO:0000313" key="4">
    <source>
        <dbReference type="WBParaSite" id="TREG1_14930.1"/>
    </source>
</evidence>
<name>A0AA85JB61_TRIRE</name>
<dbReference type="Proteomes" id="UP000050795">
    <property type="component" value="Unassembled WGS sequence"/>
</dbReference>
<dbReference type="AlphaFoldDB" id="A0AA85JB61"/>
<dbReference type="InterPro" id="IPR018247">
    <property type="entry name" value="EF_Hand_1_Ca_BS"/>
</dbReference>
<feature type="domain" description="EF-hand" evidence="2">
    <location>
        <begin position="13"/>
        <end position="48"/>
    </location>
</feature>
<reference evidence="3" key="1">
    <citation type="submission" date="2022-06" db="EMBL/GenBank/DDBJ databases">
        <authorList>
            <person name="Berger JAMES D."/>
            <person name="Berger JAMES D."/>
        </authorList>
    </citation>
    <scope>NUCLEOTIDE SEQUENCE [LARGE SCALE GENOMIC DNA]</scope>
</reference>
<dbReference type="CDD" id="cd00051">
    <property type="entry name" value="EFh"/>
    <property type="match status" value="1"/>
</dbReference>